<comment type="similarity">
    <text evidence="7">Belongs to the NAGSA dehydrogenase family. Type 1 subfamily.</text>
</comment>
<dbReference type="InterPro" id="IPR058924">
    <property type="entry name" value="AGPR_dimerisation_dom"/>
</dbReference>
<protein>
    <recommendedName>
        <fullName evidence="7">N-acetyl-gamma-glutamyl-phosphate reductase</fullName>
        <shortName evidence="7">AGPR</shortName>
        <ecNumber evidence="7">1.2.1.38</ecNumber>
    </recommendedName>
    <alternativeName>
        <fullName evidence="7">N-acetyl-glutamate semialdehyde dehydrogenase</fullName>
        <shortName evidence="7">NAGSA dehydrogenase</shortName>
    </alternativeName>
</protein>
<dbReference type="SMART" id="SM00859">
    <property type="entry name" value="Semialdhyde_dh"/>
    <property type="match status" value="1"/>
</dbReference>
<keyword evidence="5 7" id="KW-0560">Oxidoreductase</keyword>
<comment type="function">
    <text evidence="7">Catalyzes the NADPH-dependent reduction of N-acetyl-5-glutamyl phosphate to yield N-acetyl-L-glutamate 5-semialdehyde.</text>
</comment>
<dbReference type="FunFam" id="3.30.360.10:FF:000014">
    <property type="entry name" value="N-acetyl-gamma-glutamyl-phosphate reductase"/>
    <property type="match status" value="1"/>
</dbReference>
<accession>F2NBV8</accession>
<keyword evidence="7" id="KW-0963">Cytoplasm</keyword>
<sequence>MVRVAIIGGSGYTGLELIRLLVRHPGVDLTAVTSREYNGKPVSLAFPALAGVCHLTFSWPDPDRLAGAADLFFVALPHKTAMAVIPSLLEAGGKVVDLSADFRFRDRKVYEEWYQEHTAPELLAEAVYGLPELYREEIKRARLVGNPGCYPTSVILGLAPLLHAGLIESQGIIADCKSGASGAGRGVSLSTLYCEVNEGFRAYKIAEHRHTPEMEQELGRLAGLPLKITFTPHLVPMNRGILATLYTVLQGPLEEQEIAAVFEQFYRGAPFIRLCPPEILPNTAAVRGSNYCDLAWRLDQRTGRLIVVSAIDNLTRGASGQAVHNMNLMLGFPETQGLEVVPFLP</sequence>
<dbReference type="HOGENOM" id="CLU_006384_0_1_7"/>
<dbReference type="PROSITE" id="PS01224">
    <property type="entry name" value="ARGC"/>
    <property type="match status" value="1"/>
</dbReference>
<dbReference type="Proteomes" id="UP000000483">
    <property type="component" value="Chromosome"/>
</dbReference>
<evidence type="ECO:0000256" key="5">
    <source>
        <dbReference type="ARBA" id="ARBA00023002"/>
    </source>
</evidence>
<evidence type="ECO:0000313" key="11">
    <source>
        <dbReference type="Proteomes" id="UP000000483"/>
    </source>
</evidence>
<keyword evidence="4 7" id="KW-0521">NADP</keyword>
<evidence type="ECO:0000256" key="6">
    <source>
        <dbReference type="ARBA" id="ARBA00050557"/>
    </source>
</evidence>
<feature type="active site" evidence="7 8">
    <location>
        <position position="149"/>
    </location>
</feature>
<dbReference type="GO" id="GO:0006526">
    <property type="term" value="P:L-arginine biosynthetic process"/>
    <property type="evidence" value="ECO:0007669"/>
    <property type="project" value="UniProtKB-UniRule"/>
</dbReference>
<dbReference type="GO" id="GO:0005737">
    <property type="term" value="C:cytoplasm"/>
    <property type="evidence" value="ECO:0007669"/>
    <property type="project" value="UniProtKB-SubCell"/>
</dbReference>
<dbReference type="InterPro" id="IPR000706">
    <property type="entry name" value="AGPR_type-1"/>
</dbReference>
<evidence type="ECO:0000256" key="4">
    <source>
        <dbReference type="ARBA" id="ARBA00022857"/>
    </source>
</evidence>
<dbReference type="EC" id="1.2.1.38" evidence="7"/>
<dbReference type="Pfam" id="PF01118">
    <property type="entry name" value="Semialdhyde_dh"/>
    <property type="match status" value="1"/>
</dbReference>
<reference evidence="11" key="2">
    <citation type="submission" date="2011-03" db="EMBL/GenBank/DDBJ databases">
        <title>The complete genome of Desulfobacca acetoxidans DSM 11109.</title>
        <authorList>
            <consortium name="US DOE Joint Genome Institute (JGI-PGF)"/>
            <person name="Lucas S."/>
            <person name="Copeland A."/>
            <person name="Lapidus A."/>
            <person name="Bruce D."/>
            <person name="Goodwin L."/>
            <person name="Pitluck S."/>
            <person name="Peters L."/>
            <person name="Kyrpides N."/>
            <person name="Mavromatis K."/>
            <person name="Ivanova N."/>
            <person name="Ovchinnikova G."/>
            <person name="Teshima H."/>
            <person name="Detter J.C."/>
            <person name="Han C."/>
            <person name="Land M."/>
            <person name="Hauser L."/>
            <person name="Markowitz V."/>
            <person name="Cheng J.-F."/>
            <person name="Hugenholtz P."/>
            <person name="Woyke T."/>
            <person name="Wu D."/>
            <person name="Spring S."/>
            <person name="Schueler E."/>
            <person name="Brambilla E."/>
            <person name="Klenk H.-P."/>
            <person name="Eisen J.A."/>
        </authorList>
    </citation>
    <scope>NUCLEOTIDE SEQUENCE [LARGE SCALE GENOMIC DNA]</scope>
    <source>
        <strain evidence="11">ATCC 700848 / DSM 11109 / ASRB2</strain>
    </source>
</reference>
<evidence type="ECO:0000256" key="3">
    <source>
        <dbReference type="ARBA" id="ARBA00022605"/>
    </source>
</evidence>
<dbReference type="PANTHER" id="PTHR32338:SF10">
    <property type="entry name" value="N-ACETYL-GAMMA-GLUTAMYL-PHOSPHATE REDUCTASE, CHLOROPLASTIC-RELATED"/>
    <property type="match status" value="1"/>
</dbReference>
<dbReference type="GO" id="GO:0003942">
    <property type="term" value="F:N-acetyl-gamma-glutamyl-phosphate reductase activity"/>
    <property type="evidence" value="ECO:0007669"/>
    <property type="project" value="UniProtKB-UniRule"/>
</dbReference>
<dbReference type="InterPro" id="IPR000534">
    <property type="entry name" value="Semialdehyde_DH_NAD-bd"/>
</dbReference>
<dbReference type="InterPro" id="IPR036291">
    <property type="entry name" value="NAD(P)-bd_dom_sf"/>
</dbReference>
<dbReference type="Gene3D" id="3.30.360.10">
    <property type="entry name" value="Dihydrodipicolinate Reductase, domain 2"/>
    <property type="match status" value="1"/>
</dbReference>
<dbReference type="KEGG" id="dao:Desac_0138"/>
<dbReference type="RefSeq" id="WP_013705148.1">
    <property type="nucleotide sequence ID" value="NC_015388.1"/>
</dbReference>
<dbReference type="AlphaFoldDB" id="F2NBV8"/>
<dbReference type="GO" id="GO:0051287">
    <property type="term" value="F:NAD binding"/>
    <property type="evidence" value="ECO:0007669"/>
    <property type="project" value="InterPro"/>
</dbReference>
<dbReference type="PANTHER" id="PTHR32338">
    <property type="entry name" value="N-ACETYL-GAMMA-GLUTAMYL-PHOSPHATE REDUCTASE, CHLOROPLASTIC-RELATED-RELATED"/>
    <property type="match status" value="1"/>
</dbReference>
<evidence type="ECO:0000256" key="8">
    <source>
        <dbReference type="PROSITE-ProRule" id="PRU10010"/>
    </source>
</evidence>
<comment type="subcellular location">
    <subcellularLocation>
        <location evidence="7">Cytoplasm</location>
    </subcellularLocation>
</comment>
<dbReference type="CDD" id="cd17895">
    <property type="entry name" value="AGPR_1_N"/>
    <property type="match status" value="1"/>
</dbReference>
<keyword evidence="3 7" id="KW-0028">Amino-acid biosynthesis</keyword>
<dbReference type="OrthoDB" id="9801289at2"/>
<proteinExistence type="inferred from homology"/>
<dbReference type="SUPFAM" id="SSF55347">
    <property type="entry name" value="Glyceraldehyde-3-phosphate dehydrogenase-like, C-terminal domain"/>
    <property type="match status" value="1"/>
</dbReference>
<name>F2NBV8_DESAR</name>
<dbReference type="STRING" id="880072.Desac_0138"/>
<dbReference type="GO" id="GO:0070401">
    <property type="term" value="F:NADP+ binding"/>
    <property type="evidence" value="ECO:0007669"/>
    <property type="project" value="InterPro"/>
</dbReference>
<keyword evidence="2 7" id="KW-0055">Arginine biosynthesis</keyword>
<dbReference type="NCBIfam" id="TIGR01850">
    <property type="entry name" value="argC"/>
    <property type="match status" value="1"/>
</dbReference>
<gene>
    <name evidence="7" type="primary">argC</name>
    <name evidence="10" type="ordered locus">Desac_0138</name>
</gene>
<comment type="pathway">
    <text evidence="1 7">Amino-acid biosynthesis; L-arginine biosynthesis; N(2)-acetyl-L-ornithine from L-glutamate: step 3/4.</text>
</comment>
<dbReference type="SUPFAM" id="SSF51735">
    <property type="entry name" value="NAD(P)-binding Rossmann-fold domains"/>
    <property type="match status" value="1"/>
</dbReference>
<evidence type="ECO:0000256" key="1">
    <source>
        <dbReference type="ARBA" id="ARBA00004862"/>
    </source>
</evidence>
<dbReference type="eggNOG" id="COG0002">
    <property type="taxonomic scope" value="Bacteria"/>
</dbReference>
<reference evidence="10 11" key="1">
    <citation type="journal article" date="2011" name="Stand. Genomic Sci.">
        <title>Complete genome sequence of the acetate-degrading sulfate reducer Desulfobacca acetoxidans type strain (ASRB2).</title>
        <authorList>
            <person name="Goker M."/>
            <person name="Teshima H."/>
            <person name="Lapidus A."/>
            <person name="Nolan M."/>
            <person name="Lucas S."/>
            <person name="Hammon N."/>
            <person name="Deshpande S."/>
            <person name="Cheng J.F."/>
            <person name="Tapia R."/>
            <person name="Han C."/>
            <person name="Goodwin L."/>
            <person name="Pitluck S."/>
            <person name="Huntemann M."/>
            <person name="Liolios K."/>
            <person name="Ivanova N."/>
            <person name="Pagani I."/>
            <person name="Mavromatis K."/>
            <person name="Ovchinikova G."/>
            <person name="Pati A."/>
            <person name="Chen A."/>
            <person name="Palaniappan K."/>
            <person name="Land M."/>
            <person name="Hauser L."/>
            <person name="Brambilla E.M."/>
            <person name="Rohde M."/>
            <person name="Spring S."/>
            <person name="Detter J.C."/>
            <person name="Woyke T."/>
            <person name="Bristow J."/>
            <person name="Eisen J.A."/>
            <person name="Markowitz V."/>
            <person name="Hugenholtz P."/>
            <person name="Kyrpides N.C."/>
            <person name="Klenk H.P."/>
        </authorList>
    </citation>
    <scope>NUCLEOTIDE SEQUENCE [LARGE SCALE GENOMIC DNA]</scope>
    <source>
        <strain evidence="11">ATCC 700848 / DSM 11109 / ASRB2</strain>
    </source>
</reference>
<dbReference type="HAMAP" id="MF_00150">
    <property type="entry name" value="ArgC_type1"/>
    <property type="match status" value="1"/>
</dbReference>
<dbReference type="Pfam" id="PF22698">
    <property type="entry name" value="Semialdhyde_dhC_1"/>
    <property type="match status" value="1"/>
</dbReference>
<feature type="domain" description="Semialdehyde dehydrogenase NAD-binding" evidence="9">
    <location>
        <begin position="3"/>
        <end position="141"/>
    </location>
</feature>
<comment type="catalytic activity">
    <reaction evidence="6 7">
        <text>N-acetyl-L-glutamate 5-semialdehyde + phosphate + NADP(+) = N-acetyl-L-glutamyl 5-phosphate + NADPH + H(+)</text>
        <dbReference type="Rhea" id="RHEA:21588"/>
        <dbReference type="ChEBI" id="CHEBI:15378"/>
        <dbReference type="ChEBI" id="CHEBI:29123"/>
        <dbReference type="ChEBI" id="CHEBI:43474"/>
        <dbReference type="ChEBI" id="CHEBI:57783"/>
        <dbReference type="ChEBI" id="CHEBI:57936"/>
        <dbReference type="ChEBI" id="CHEBI:58349"/>
        <dbReference type="EC" id="1.2.1.38"/>
    </reaction>
</comment>
<evidence type="ECO:0000313" key="10">
    <source>
        <dbReference type="EMBL" id="AEB08035.1"/>
    </source>
</evidence>
<evidence type="ECO:0000259" key="9">
    <source>
        <dbReference type="SMART" id="SM00859"/>
    </source>
</evidence>
<dbReference type="CDD" id="cd23934">
    <property type="entry name" value="AGPR_1_C"/>
    <property type="match status" value="1"/>
</dbReference>
<dbReference type="InterPro" id="IPR023013">
    <property type="entry name" value="AGPR_AS"/>
</dbReference>
<dbReference type="UniPathway" id="UPA00068">
    <property type="reaction ID" value="UER00108"/>
</dbReference>
<evidence type="ECO:0000256" key="7">
    <source>
        <dbReference type="HAMAP-Rule" id="MF_00150"/>
    </source>
</evidence>
<keyword evidence="11" id="KW-1185">Reference proteome</keyword>
<dbReference type="EMBL" id="CP002629">
    <property type="protein sequence ID" value="AEB08035.1"/>
    <property type="molecule type" value="Genomic_DNA"/>
</dbReference>
<evidence type="ECO:0000256" key="2">
    <source>
        <dbReference type="ARBA" id="ARBA00022571"/>
    </source>
</evidence>
<dbReference type="Gene3D" id="3.40.50.720">
    <property type="entry name" value="NAD(P)-binding Rossmann-like Domain"/>
    <property type="match status" value="1"/>
</dbReference>
<dbReference type="InterPro" id="IPR050085">
    <property type="entry name" value="AGPR"/>
</dbReference>
<organism evidence="10 11">
    <name type="scientific">Desulfobacca acetoxidans (strain ATCC 700848 / DSM 11109 / ASRB2)</name>
    <dbReference type="NCBI Taxonomy" id="880072"/>
    <lineage>
        <taxon>Bacteria</taxon>
        <taxon>Pseudomonadati</taxon>
        <taxon>Thermodesulfobacteriota</taxon>
        <taxon>Desulfobaccia</taxon>
        <taxon>Desulfobaccales</taxon>
        <taxon>Desulfobaccaceae</taxon>
        <taxon>Desulfobacca</taxon>
    </lineage>
</organism>